<organism evidence="1 2">
    <name type="scientific">Aureliella helgolandensis</name>
    <dbReference type="NCBI Taxonomy" id="2527968"/>
    <lineage>
        <taxon>Bacteria</taxon>
        <taxon>Pseudomonadati</taxon>
        <taxon>Planctomycetota</taxon>
        <taxon>Planctomycetia</taxon>
        <taxon>Pirellulales</taxon>
        <taxon>Pirellulaceae</taxon>
        <taxon>Aureliella</taxon>
    </lineage>
</organism>
<keyword evidence="2" id="KW-1185">Reference proteome</keyword>
<reference evidence="1 2" key="1">
    <citation type="submission" date="2019-02" db="EMBL/GenBank/DDBJ databases">
        <title>Deep-cultivation of Planctomycetes and their phenomic and genomic characterization uncovers novel biology.</title>
        <authorList>
            <person name="Wiegand S."/>
            <person name="Jogler M."/>
            <person name="Boedeker C."/>
            <person name="Pinto D."/>
            <person name="Vollmers J."/>
            <person name="Rivas-Marin E."/>
            <person name="Kohn T."/>
            <person name="Peeters S.H."/>
            <person name="Heuer A."/>
            <person name="Rast P."/>
            <person name="Oberbeckmann S."/>
            <person name="Bunk B."/>
            <person name="Jeske O."/>
            <person name="Meyerdierks A."/>
            <person name="Storesund J.E."/>
            <person name="Kallscheuer N."/>
            <person name="Luecker S."/>
            <person name="Lage O.M."/>
            <person name="Pohl T."/>
            <person name="Merkel B.J."/>
            <person name="Hornburger P."/>
            <person name="Mueller R.-W."/>
            <person name="Bruemmer F."/>
            <person name="Labrenz M."/>
            <person name="Spormann A.M."/>
            <person name="Op den Camp H."/>
            <person name="Overmann J."/>
            <person name="Amann R."/>
            <person name="Jetten M.S.M."/>
            <person name="Mascher T."/>
            <person name="Medema M.H."/>
            <person name="Devos D.P."/>
            <person name="Kaster A.-K."/>
            <person name="Ovreas L."/>
            <person name="Rohde M."/>
            <person name="Galperin M.Y."/>
            <person name="Jogler C."/>
        </authorList>
    </citation>
    <scope>NUCLEOTIDE SEQUENCE [LARGE SCALE GENOMIC DNA]</scope>
    <source>
        <strain evidence="1 2">Q31a</strain>
    </source>
</reference>
<sequence length="31" mass="3367">MAALLKSVLTQCGEYGLSFGTEIVLGWRHSV</sequence>
<dbReference type="AlphaFoldDB" id="A0A518G8S5"/>
<evidence type="ECO:0000313" key="2">
    <source>
        <dbReference type="Proteomes" id="UP000318017"/>
    </source>
</evidence>
<gene>
    <name evidence="1" type="ORF">Q31a_33260</name>
</gene>
<protein>
    <submittedName>
        <fullName evidence="1">Uncharacterized protein</fullName>
    </submittedName>
</protein>
<name>A0A518G8S5_9BACT</name>
<accession>A0A518G8S5</accession>
<dbReference type="Proteomes" id="UP000318017">
    <property type="component" value="Chromosome"/>
</dbReference>
<proteinExistence type="predicted"/>
<evidence type="ECO:0000313" key="1">
    <source>
        <dbReference type="EMBL" id="QDV25004.1"/>
    </source>
</evidence>
<dbReference type="EMBL" id="CP036298">
    <property type="protein sequence ID" value="QDV25004.1"/>
    <property type="molecule type" value="Genomic_DNA"/>
</dbReference>
<dbReference type="KEGG" id="ahel:Q31a_33260"/>